<dbReference type="GO" id="GO:0016740">
    <property type="term" value="F:transferase activity"/>
    <property type="evidence" value="ECO:0007669"/>
    <property type="project" value="UniProtKB-KW"/>
</dbReference>
<reference evidence="2 3" key="1">
    <citation type="submission" date="2020-10" db="EMBL/GenBank/DDBJ databases">
        <title>Olsenella immobilis sp.nov., isolated from the mud in a fermentation cellar used for the production of Chinese strong-flavoured liquor.</title>
        <authorList>
            <person name="Lu L."/>
        </authorList>
    </citation>
    <scope>NUCLEOTIDE SEQUENCE [LARGE SCALE GENOMIC DNA]</scope>
    <source>
        <strain evidence="2 3">LZLJ-2</strain>
    </source>
</reference>
<keyword evidence="2" id="KW-0808">Transferase</keyword>
<protein>
    <submittedName>
        <fullName evidence="2">N-acetyltransferase</fullName>
    </submittedName>
</protein>
<dbReference type="KEGG" id="tio:INP52_00985"/>
<dbReference type="InterPro" id="IPR045057">
    <property type="entry name" value="Gcn5-rel_NAT"/>
</dbReference>
<dbReference type="SUPFAM" id="SSF55729">
    <property type="entry name" value="Acyl-CoA N-acyltransferases (Nat)"/>
    <property type="match status" value="1"/>
</dbReference>
<dbReference type="EMBL" id="CP063767">
    <property type="protein sequence ID" value="QOY60825.1"/>
    <property type="molecule type" value="Genomic_DNA"/>
</dbReference>
<dbReference type="RefSeq" id="WP_194371610.1">
    <property type="nucleotide sequence ID" value="NZ_CP063767.1"/>
</dbReference>
<dbReference type="InterPro" id="IPR016181">
    <property type="entry name" value="Acyl_CoA_acyltransferase"/>
</dbReference>
<dbReference type="PANTHER" id="PTHR31435:SF10">
    <property type="entry name" value="BSR4717 PROTEIN"/>
    <property type="match status" value="1"/>
</dbReference>
<feature type="domain" description="N-acetyltransferase" evidence="1">
    <location>
        <begin position="3"/>
        <end position="90"/>
    </location>
</feature>
<keyword evidence="3" id="KW-1185">Reference proteome</keyword>
<dbReference type="Gene3D" id="3.40.630.30">
    <property type="match status" value="1"/>
</dbReference>
<dbReference type="CDD" id="cd04301">
    <property type="entry name" value="NAT_SF"/>
    <property type="match status" value="1"/>
</dbReference>
<dbReference type="AlphaFoldDB" id="A0A7S7RUP4"/>
<accession>A0A7S7RUP4</accession>
<sequence>MSFETRDNAVVYLDENGSTLAEATFPEESAGIVNIDHTFVDPSLRGQGMAGQLMRHVADALRTTGRRAHPTCSYAVTWFEKHSEEGDLLA</sequence>
<gene>
    <name evidence="2" type="ORF">INP52_00985</name>
</gene>
<name>A0A7S7RUP4_9ACTN</name>
<evidence type="ECO:0000313" key="3">
    <source>
        <dbReference type="Proteomes" id="UP000593735"/>
    </source>
</evidence>
<evidence type="ECO:0000259" key="1">
    <source>
        <dbReference type="PROSITE" id="PS51729"/>
    </source>
</evidence>
<dbReference type="Pfam" id="PF14542">
    <property type="entry name" value="Acetyltransf_CG"/>
    <property type="match status" value="1"/>
</dbReference>
<dbReference type="PANTHER" id="PTHR31435">
    <property type="entry name" value="PROTEIN NATD1"/>
    <property type="match status" value="1"/>
</dbReference>
<dbReference type="Proteomes" id="UP000593735">
    <property type="component" value="Chromosome"/>
</dbReference>
<evidence type="ECO:0000313" key="2">
    <source>
        <dbReference type="EMBL" id="QOY60825.1"/>
    </source>
</evidence>
<organism evidence="2 3">
    <name type="scientific">Thermophilibacter immobilis</name>
    <dbReference type="NCBI Taxonomy" id="2779519"/>
    <lineage>
        <taxon>Bacteria</taxon>
        <taxon>Bacillati</taxon>
        <taxon>Actinomycetota</taxon>
        <taxon>Coriobacteriia</taxon>
        <taxon>Coriobacteriales</taxon>
        <taxon>Atopobiaceae</taxon>
        <taxon>Thermophilibacter</taxon>
    </lineage>
</organism>
<dbReference type="PROSITE" id="PS51729">
    <property type="entry name" value="GNAT_YJDJ"/>
    <property type="match status" value="1"/>
</dbReference>
<proteinExistence type="predicted"/>
<dbReference type="InterPro" id="IPR031165">
    <property type="entry name" value="GNAT_YJDJ"/>
</dbReference>